<keyword evidence="1" id="KW-1133">Transmembrane helix</keyword>
<gene>
    <name evidence="2" type="ORF">MW046_06350</name>
</gene>
<evidence type="ECO:0000313" key="2">
    <source>
        <dbReference type="EMBL" id="UPM44058.1"/>
    </source>
</evidence>
<dbReference type="EMBL" id="CP096019">
    <property type="protein sequence ID" value="UPM44058.1"/>
    <property type="molecule type" value="Genomic_DNA"/>
</dbReference>
<feature type="transmembrane region" description="Helical" evidence="1">
    <location>
        <begin position="61"/>
        <end position="86"/>
    </location>
</feature>
<sequence>MSNVSRTDQADSDSSLGHKLSEFFASIGGKITAFVVFLFVFGRLLDWVAINTGLIGHSTMISVLVGMSYSLAAVIVLVGLVVLLVMSVR</sequence>
<dbReference type="Proteomes" id="UP000831768">
    <property type="component" value="Chromosome"/>
</dbReference>
<organism evidence="2 3">
    <name type="scientific">Halocatena salina</name>
    <dbReference type="NCBI Taxonomy" id="2934340"/>
    <lineage>
        <taxon>Archaea</taxon>
        <taxon>Methanobacteriati</taxon>
        <taxon>Methanobacteriota</taxon>
        <taxon>Stenosarchaea group</taxon>
        <taxon>Halobacteria</taxon>
        <taxon>Halobacteriales</taxon>
        <taxon>Natronomonadaceae</taxon>
        <taxon>Halocatena</taxon>
    </lineage>
</organism>
<proteinExistence type="predicted"/>
<protein>
    <submittedName>
        <fullName evidence="2">Uncharacterized protein</fullName>
    </submittedName>
</protein>
<keyword evidence="3" id="KW-1185">Reference proteome</keyword>
<dbReference type="GeneID" id="71927651"/>
<dbReference type="AlphaFoldDB" id="A0A8U0A6B5"/>
<reference evidence="2" key="1">
    <citation type="submission" date="2022-04" db="EMBL/GenBank/DDBJ databases">
        <title>Halocatena sp. nov., isolated from a salt lake.</title>
        <authorList>
            <person name="Cui H.-L."/>
        </authorList>
    </citation>
    <scope>NUCLEOTIDE SEQUENCE</scope>
    <source>
        <strain evidence="2">AD-1</strain>
    </source>
</reference>
<dbReference type="RefSeq" id="WP_247994715.1">
    <property type="nucleotide sequence ID" value="NZ_CP096019.1"/>
</dbReference>
<evidence type="ECO:0000313" key="3">
    <source>
        <dbReference type="Proteomes" id="UP000831768"/>
    </source>
</evidence>
<evidence type="ECO:0000256" key="1">
    <source>
        <dbReference type="SAM" id="Phobius"/>
    </source>
</evidence>
<name>A0A8U0A6B5_9EURY</name>
<keyword evidence="1" id="KW-0812">Transmembrane</keyword>
<dbReference type="KEGG" id="haad:MW046_06350"/>
<accession>A0A8U0A6B5</accession>
<feature type="transmembrane region" description="Helical" evidence="1">
    <location>
        <begin position="20"/>
        <end position="41"/>
    </location>
</feature>
<keyword evidence="1" id="KW-0472">Membrane</keyword>